<dbReference type="EC" id="3.1.-.-" evidence="3"/>
<dbReference type="GO" id="GO:0003677">
    <property type="term" value="F:DNA binding"/>
    <property type="evidence" value="ECO:0007669"/>
    <property type="project" value="InterPro"/>
</dbReference>
<dbReference type="EMBL" id="MF600313">
    <property type="protein sequence ID" value="AVN58459.1"/>
    <property type="molecule type" value="Genomic_DNA"/>
</dbReference>
<dbReference type="Pfam" id="PF02452">
    <property type="entry name" value="PemK_toxin"/>
    <property type="match status" value="1"/>
</dbReference>
<proteinExistence type="inferred from homology"/>
<dbReference type="InterPro" id="IPR011067">
    <property type="entry name" value="Plasmid_toxin/cell-grow_inhib"/>
</dbReference>
<dbReference type="GO" id="GO:0006402">
    <property type="term" value="P:mRNA catabolic process"/>
    <property type="evidence" value="ECO:0007669"/>
    <property type="project" value="TreeGrafter"/>
</dbReference>
<keyword evidence="3" id="KW-0378">Hydrolase</keyword>
<dbReference type="PANTHER" id="PTHR33988">
    <property type="entry name" value="ENDORIBONUCLEASE MAZF-RELATED"/>
    <property type="match status" value="1"/>
</dbReference>
<evidence type="ECO:0000256" key="2">
    <source>
        <dbReference type="ARBA" id="ARBA00022649"/>
    </source>
</evidence>
<keyword evidence="2" id="KW-1277">Toxin-antitoxin system</keyword>
<dbReference type="InterPro" id="IPR003477">
    <property type="entry name" value="PemK-like"/>
</dbReference>
<evidence type="ECO:0000256" key="1">
    <source>
        <dbReference type="ARBA" id="ARBA00007521"/>
    </source>
</evidence>
<protein>
    <submittedName>
        <fullName evidence="3">Putative endoribonuclease MazF5</fullName>
        <ecNumber evidence="3">3.1.-.-</ecNumber>
    </submittedName>
</protein>
<reference evidence="3" key="1">
    <citation type="journal article" date="2018" name="Front. Microbiol.">
        <title>Beyond the Limits: tRNA Array Units in Mycobacterium Genomes.</title>
        <authorList>
            <person name="Morgado S.M."/>
            <person name="Vicente A.C."/>
        </authorList>
    </citation>
    <scope>NUCLEOTIDE SEQUENCE</scope>
    <source>
        <strain evidence="3">CBMA 213</strain>
        <plasmid evidence="3">pCBMA213_1</plasmid>
    </source>
</reference>
<keyword evidence="3" id="KW-0614">Plasmid</keyword>
<dbReference type="GO" id="GO:0004521">
    <property type="term" value="F:RNA endonuclease activity"/>
    <property type="evidence" value="ECO:0007669"/>
    <property type="project" value="TreeGrafter"/>
</dbReference>
<evidence type="ECO:0000313" key="3">
    <source>
        <dbReference type="EMBL" id="AVN58459.1"/>
    </source>
</evidence>
<organism evidence="3">
    <name type="scientific">Mycolicibacterium sp. CBMA 213</name>
    <dbReference type="NCBI Taxonomy" id="1968788"/>
    <lineage>
        <taxon>Bacteria</taxon>
        <taxon>Bacillati</taxon>
        <taxon>Actinomycetota</taxon>
        <taxon>Actinomycetes</taxon>
        <taxon>Mycobacteriales</taxon>
        <taxon>Mycobacteriaceae</taxon>
        <taxon>Mycolicibacterium</taxon>
    </lineage>
</organism>
<comment type="similarity">
    <text evidence="1">Belongs to the PemK/MazF family.</text>
</comment>
<sequence>MGRFGVVAPRRGRIVKVTPARGELWWAELPDIGRRPVVVLSRDAAIPRLRRAIVAPCTTTIRGLPSEVLLDPDVDPVPRLSAANLDSIESVSIAVLVDRLGRLSDERMRSICDALSVAVACPGR</sequence>
<geneLocation type="plasmid" evidence="3">
    <name>pCBMA213_1</name>
</geneLocation>
<dbReference type="GO" id="GO:0016075">
    <property type="term" value="P:rRNA catabolic process"/>
    <property type="evidence" value="ECO:0007669"/>
    <property type="project" value="TreeGrafter"/>
</dbReference>
<accession>A0A343VRD5</accession>
<name>A0A343VRD5_9MYCO</name>
<dbReference type="RefSeq" id="WP_155921911.1">
    <property type="nucleotide sequence ID" value="NZ_MZMR01000001.1"/>
</dbReference>
<dbReference type="SUPFAM" id="SSF50118">
    <property type="entry name" value="Cell growth inhibitor/plasmid maintenance toxic component"/>
    <property type="match status" value="1"/>
</dbReference>
<dbReference type="PANTHER" id="PTHR33988:SF2">
    <property type="entry name" value="ENDORIBONUCLEASE MAZF"/>
    <property type="match status" value="1"/>
</dbReference>
<dbReference type="Gene3D" id="2.30.30.110">
    <property type="match status" value="1"/>
</dbReference>
<gene>
    <name evidence="3" type="primary">mazF5</name>
    <name evidence="3" type="ORF">B5P44_p00164</name>
</gene>
<dbReference type="GO" id="GO:0016787">
    <property type="term" value="F:hydrolase activity"/>
    <property type="evidence" value="ECO:0007669"/>
    <property type="project" value="UniProtKB-KW"/>
</dbReference>
<dbReference type="AlphaFoldDB" id="A0A343VRD5"/>